<organism evidence="2 3">
    <name type="scientific">Phanerochaete sordida</name>
    <dbReference type="NCBI Taxonomy" id="48140"/>
    <lineage>
        <taxon>Eukaryota</taxon>
        <taxon>Fungi</taxon>
        <taxon>Dikarya</taxon>
        <taxon>Basidiomycota</taxon>
        <taxon>Agaricomycotina</taxon>
        <taxon>Agaricomycetes</taxon>
        <taxon>Polyporales</taxon>
        <taxon>Phanerochaetaceae</taxon>
        <taxon>Phanerochaete</taxon>
    </lineage>
</organism>
<proteinExistence type="predicted"/>
<reference evidence="2 3" key="1">
    <citation type="submission" date="2021-08" db="EMBL/GenBank/DDBJ databases">
        <title>Draft Genome Sequence of Phanerochaete sordida strain YK-624.</title>
        <authorList>
            <person name="Mori T."/>
            <person name="Dohra H."/>
            <person name="Suzuki T."/>
            <person name="Kawagishi H."/>
            <person name="Hirai H."/>
        </authorList>
    </citation>
    <scope>NUCLEOTIDE SEQUENCE [LARGE SCALE GENOMIC DNA]</scope>
    <source>
        <strain evidence="2 3">YK-624</strain>
    </source>
</reference>
<dbReference type="AlphaFoldDB" id="A0A9P3G9S5"/>
<keyword evidence="3" id="KW-1185">Reference proteome</keyword>
<evidence type="ECO:0000256" key="1">
    <source>
        <dbReference type="SAM" id="MobiDB-lite"/>
    </source>
</evidence>
<evidence type="ECO:0000313" key="2">
    <source>
        <dbReference type="EMBL" id="GJE90921.1"/>
    </source>
</evidence>
<dbReference type="Proteomes" id="UP000703269">
    <property type="component" value="Unassembled WGS sequence"/>
</dbReference>
<dbReference type="EMBL" id="BPQB01000019">
    <property type="protein sequence ID" value="GJE90921.1"/>
    <property type="molecule type" value="Genomic_DNA"/>
</dbReference>
<feature type="region of interest" description="Disordered" evidence="1">
    <location>
        <begin position="36"/>
        <end position="59"/>
    </location>
</feature>
<sequence>MTSLRKDRLPTSHTSSGACTPMTVQRFCSRLSMRSPLPRHHVGARGPRPCAFRPAPASSQRKRALAVDTAFSDLEPPTGQPIHLRCNCLGSVRAVGSVVRA</sequence>
<name>A0A9P3G9S5_9APHY</name>
<evidence type="ECO:0000313" key="3">
    <source>
        <dbReference type="Proteomes" id="UP000703269"/>
    </source>
</evidence>
<gene>
    <name evidence="2" type="ORF">PsYK624_070670</name>
</gene>
<comment type="caution">
    <text evidence="2">The sequence shown here is derived from an EMBL/GenBank/DDBJ whole genome shotgun (WGS) entry which is preliminary data.</text>
</comment>
<accession>A0A9P3G9S5</accession>
<dbReference type="PROSITE" id="PS51257">
    <property type="entry name" value="PROKAR_LIPOPROTEIN"/>
    <property type="match status" value="1"/>
</dbReference>
<protein>
    <submittedName>
        <fullName evidence="2">Uncharacterized protein</fullName>
    </submittedName>
</protein>